<evidence type="ECO:0000313" key="14">
    <source>
        <dbReference type="Proteomes" id="UP000472265"/>
    </source>
</evidence>
<name>A0A671TGB4_SPAAU</name>
<keyword evidence="3 10" id="KW-0732">Signal</keyword>
<feature type="domain" description="BPTI/Kunitz inhibitor" evidence="11">
    <location>
        <begin position="145"/>
        <end position="195"/>
    </location>
</feature>
<dbReference type="InterPro" id="IPR020901">
    <property type="entry name" value="Prtase_inh_Kunz-CS"/>
</dbReference>
<dbReference type="Pfam" id="PF00014">
    <property type="entry name" value="Kunitz_BPTI"/>
    <property type="match status" value="3"/>
</dbReference>
<dbReference type="Ensembl" id="ENSSAUT00010001221.1">
    <property type="protein sequence ID" value="ENSSAUP00010001168.1"/>
    <property type="gene ID" value="ENSSAUG00010000633.1"/>
</dbReference>
<comment type="subcellular location">
    <subcellularLocation>
        <location evidence="1">Membrane</location>
    </subcellularLocation>
</comment>
<keyword evidence="6" id="KW-1015">Disulfide bond</keyword>
<sequence>MMKMKRVRSSLVALCLLVCSGLALDCELDQVSDHGLNMIFLESGRLTKKNVSDPEGCKAACCDQPDCDLALVGHPSDGGPQCFLVDCRHRNVCVLQENKQFSVYRKKGNGEAGGEATEGGERVHIAPLLDLKEEPKDEESNNIRCRLPPKVGSCRASFPKFFYNVTNQSCQKFVYGGCEGNDNKFDSQDECETVCSGVSGPVLPVDSTPPPRIPVKAARMVPAFSTDVSQDDEAPVDSEPAATEIVQVQEKEMSAEDFAEHCGAEPEVGPCRASFQRWYHDRKTGSCQSFIYGGCNGNKNNFDSKESCVAACTVLVLPSSKKSDVKDSTEHKGHCVGTPDPGPCRAAFTMFYYDASTSTCQSFIYGGCRGNNNRYSSLEECMASCGPSTGSIDLRFERSEGLFLFVALGTVSALMLLALIIIVLRRRGRSRRPSSISDKEELLPEPDEQTSVESMSVPDSPKPDKA</sequence>
<reference evidence="13" key="1">
    <citation type="submission" date="2021-04" db="EMBL/GenBank/DDBJ databases">
        <authorList>
            <consortium name="Wellcome Sanger Institute Data Sharing"/>
        </authorList>
    </citation>
    <scope>NUCLEOTIDE SEQUENCE [LARGE SCALE GENOMIC DNA]</scope>
</reference>
<protein>
    <submittedName>
        <fullName evidence="13">Kunitz-type serine protease inhibitor 6-like</fullName>
    </submittedName>
</protein>
<dbReference type="InParanoid" id="A0A671TGB4"/>
<dbReference type="PROSITE" id="PS50986">
    <property type="entry name" value="MANSC"/>
    <property type="match status" value="1"/>
</dbReference>
<reference evidence="13" key="2">
    <citation type="submission" date="2025-08" db="UniProtKB">
        <authorList>
            <consortium name="Ensembl"/>
        </authorList>
    </citation>
    <scope>IDENTIFICATION</scope>
</reference>
<evidence type="ECO:0000256" key="9">
    <source>
        <dbReference type="SAM" id="Phobius"/>
    </source>
</evidence>
<evidence type="ECO:0000256" key="7">
    <source>
        <dbReference type="ARBA" id="ARBA00023180"/>
    </source>
</evidence>
<dbReference type="InterPro" id="IPR013980">
    <property type="entry name" value="MANSC_dom"/>
</dbReference>
<evidence type="ECO:0000256" key="8">
    <source>
        <dbReference type="SAM" id="MobiDB-lite"/>
    </source>
</evidence>
<keyword evidence="5 9" id="KW-0472">Membrane</keyword>
<dbReference type="SMART" id="SM00765">
    <property type="entry name" value="MANEC"/>
    <property type="match status" value="1"/>
</dbReference>
<evidence type="ECO:0000259" key="12">
    <source>
        <dbReference type="PROSITE" id="PS50986"/>
    </source>
</evidence>
<feature type="transmembrane region" description="Helical" evidence="9">
    <location>
        <begin position="402"/>
        <end position="424"/>
    </location>
</feature>
<dbReference type="PROSITE" id="PS50279">
    <property type="entry name" value="BPTI_KUNITZ_2"/>
    <property type="match status" value="3"/>
</dbReference>
<feature type="chain" id="PRO_5025385308" evidence="10">
    <location>
        <begin position="24"/>
        <end position="466"/>
    </location>
</feature>
<dbReference type="GO" id="GO:0004867">
    <property type="term" value="F:serine-type endopeptidase inhibitor activity"/>
    <property type="evidence" value="ECO:0007669"/>
    <property type="project" value="UniProtKB-KW"/>
</dbReference>
<feature type="signal peptide" evidence="10">
    <location>
        <begin position="1"/>
        <end position="23"/>
    </location>
</feature>
<dbReference type="InterPro" id="IPR002223">
    <property type="entry name" value="Kunitz_BPTI"/>
</dbReference>
<dbReference type="PRINTS" id="PR00759">
    <property type="entry name" value="BASICPTASE"/>
</dbReference>
<feature type="domain" description="BPTI/Kunitz inhibitor" evidence="11">
    <location>
        <begin position="262"/>
        <end position="312"/>
    </location>
</feature>
<dbReference type="InterPro" id="IPR011106">
    <property type="entry name" value="MANSC_N"/>
</dbReference>
<dbReference type="Pfam" id="PF07502">
    <property type="entry name" value="MANEC"/>
    <property type="match status" value="1"/>
</dbReference>
<dbReference type="PANTHER" id="PTHR47247">
    <property type="entry name" value="KUNITZ-TYPE PROTEASE INHIBITOR 2"/>
    <property type="match status" value="1"/>
</dbReference>
<dbReference type="PROSITE" id="PS00280">
    <property type="entry name" value="BPTI_KUNITZ_1"/>
    <property type="match status" value="3"/>
</dbReference>
<accession>A0A671TGB4</accession>
<organism evidence="13 14">
    <name type="scientific">Sparus aurata</name>
    <name type="common">Gilthead sea bream</name>
    <dbReference type="NCBI Taxonomy" id="8175"/>
    <lineage>
        <taxon>Eukaryota</taxon>
        <taxon>Metazoa</taxon>
        <taxon>Chordata</taxon>
        <taxon>Craniata</taxon>
        <taxon>Vertebrata</taxon>
        <taxon>Euteleostomi</taxon>
        <taxon>Actinopterygii</taxon>
        <taxon>Neopterygii</taxon>
        <taxon>Teleostei</taxon>
        <taxon>Neoteleostei</taxon>
        <taxon>Acanthomorphata</taxon>
        <taxon>Eupercaria</taxon>
        <taxon>Spariformes</taxon>
        <taxon>Sparidae</taxon>
        <taxon>Sparus</taxon>
    </lineage>
</organism>
<dbReference type="FunFam" id="4.10.410.10:FF:000004">
    <property type="entry name" value="Tissue factor pathway inhibitor"/>
    <property type="match status" value="1"/>
</dbReference>
<feature type="region of interest" description="Disordered" evidence="8">
    <location>
        <begin position="430"/>
        <end position="466"/>
    </location>
</feature>
<dbReference type="GO" id="GO:0016020">
    <property type="term" value="C:membrane"/>
    <property type="evidence" value="ECO:0007669"/>
    <property type="project" value="UniProtKB-SubCell"/>
</dbReference>
<feature type="domain" description="MANSC" evidence="12">
    <location>
        <begin position="22"/>
        <end position="104"/>
    </location>
</feature>
<reference evidence="13" key="3">
    <citation type="submission" date="2025-09" db="UniProtKB">
        <authorList>
            <consortium name="Ensembl"/>
        </authorList>
    </citation>
    <scope>IDENTIFICATION</scope>
</reference>
<evidence type="ECO:0000256" key="10">
    <source>
        <dbReference type="SAM" id="SignalP"/>
    </source>
</evidence>
<feature type="domain" description="BPTI/Kunitz inhibitor" evidence="11">
    <location>
        <begin position="335"/>
        <end position="385"/>
    </location>
</feature>
<dbReference type="CDD" id="cd00109">
    <property type="entry name" value="Kunitz-type"/>
    <property type="match status" value="1"/>
</dbReference>
<gene>
    <name evidence="13" type="primary">spint2</name>
</gene>
<dbReference type="SUPFAM" id="SSF57362">
    <property type="entry name" value="BPTI-like"/>
    <property type="match status" value="3"/>
</dbReference>
<dbReference type="Proteomes" id="UP000472265">
    <property type="component" value="Chromosome 2"/>
</dbReference>
<evidence type="ECO:0000256" key="2">
    <source>
        <dbReference type="ARBA" id="ARBA00022690"/>
    </source>
</evidence>
<dbReference type="PANTHER" id="PTHR47247:SF1">
    <property type="entry name" value="KUNITZ-TYPE PROTEASE INHIBITOR 2"/>
    <property type="match status" value="1"/>
</dbReference>
<evidence type="ECO:0000256" key="1">
    <source>
        <dbReference type="ARBA" id="ARBA00004370"/>
    </source>
</evidence>
<keyword evidence="9" id="KW-1133">Transmembrane helix</keyword>
<keyword evidence="2" id="KW-0646">Protease inhibitor</keyword>
<dbReference type="GeneTree" id="ENSGT00940000160348"/>
<dbReference type="AlphaFoldDB" id="A0A671TGB4"/>
<evidence type="ECO:0000259" key="11">
    <source>
        <dbReference type="PROSITE" id="PS50279"/>
    </source>
</evidence>
<dbReference type="FunFam" id="4.10.410.10:FF:000020">
    <property type="entry name" value="Collagen, type VI, alpha 3"/>
    <property type="match status" value="2"/>
</dbReference>
<evidence type="ECO:0000313" key="13">
    <source>
        <dbReference type="Ensembl" id="ENSSAUP00010001168.1"/>
    </source>
</evidence>
<dbReference type="SMART" id="SM00131">
    <property type="entry name" value="KU"/>
    <property type="match status" value="3"/>
</dbReference>
<keyword evidence="9" id="KW-0812">Transmembrane</keyword>
<evidence type="ECO:0000256" key="5">
    <source>
        <dbReference type="ARBA" id="ARBA00023136"/>
    </source>
</evidence>
<dbReference type="InterPro" id="IPR036880">
    <property type="entry name" value="Kunitz_BPTI_sf"/>
</dbReference>
<dbReference type="OMA" id="CDWDQST"/>
<dbReference type="Gene3D" id="4.10.410.10">
    <property type="entry name" value="Pancreatic trypsin inhibitor Kunitz domain"/>
    <property type="match status" value="3"/>
</dbReference>
<keyword evidence="4" id="KW-0722">Serine protease inhibitor</keyword>
<keyword evidence="7" id="KW-0325">Glycoprotein</keyword>
<evidence type="ECO:0000256" key="4">
    <source>
        <dbReference type="ARBA" id="ARBA00022900"/>
    </source>
</evidence>
<keyword evidence="14" id="KW-1185">Reference proteome</keyword>
<evidence type="ECO:0000256" key="6">
    <source>
        <dbReference type="ARBA" id="ARBA00023157"/>
    </source>
</evidence>
<proteinExistence type="predicted"/>
<evidence type="ECO:0000256" key="3">
    <source>
        <dbReference type="ARBA" id="ARBA00022729"/>
    </source>
</evidence>